<gene>
    <name evidence="2" type="ORF">BXYJ_LOCUS15297</name>
</gene>
<protein>
    <submittedName>
        <fullName evidence="2">(pine wood nematode) hypothetical protein</fullName>
    </submittedName>
</protein>
<feature type="transmembrane region" description="Helical" evidence="1">
    <location>
        <begin position="66"/>
        <end position="87"/>
    </location>
</feature>
<organism evidence="3 5">
    <name type="scientific">Bursaphelenchus xylophilus</name>
    <name type="common">Pinewood nematode worm</name>
    <name type="synonym">Aphelenchoides xylophilus</name>
    <dbReference type="NCBI Taxonomy" id="6326"/>
    <lineage>
        <taxon>Eukaryota</taxon>
        <taxon>Metazoa</taxon>
        <taxon>Ecdysozoa</taxon>
        <taxon>Nematoda</taxon>
        <taxon>Chromadorea</taxon>
        <taxon>Rhabditida</taxon>
        <taxon>Tylenchina</taxon>
        <taxon>Tylenchomorpha</taxon>
        <taxon>Aphelenchoidea</taxon>
        <taxon>Aphelenchoididae</taxon>
        <taxon>Bursaphelenchus</taxon>
    </lineage>
</organism>
<evidence type="ECO:0000313" key="4">
    <source>
        <dbReference type="Proteomes" id="UP000659654"/>
    </source>
</evidence>
<keyword evidence="1" id="KW-0812">Transmembrane</keyword>
<sequence>MSAAQAIFGVAVFIKAILYAGLVVLGYFMKQELIAMIAGGALLLVSVIELLTLLSNSPIASGFSILLVTLEAVLLAAALGYLVYLIIELPTWWKEWLDERFTEIWNVNKLENHQDITYYLGAVALALLILALLALIAIIIVFIQARRQLHRTLPIQIEAEFAHMPYTTLDVEGPENVKLYNVKL</sequence>
<reference evidence="2" key="2">
    <citation type="submission" date="2020-09" db="EMBL/GenBank/DDBJ databases">
        <authorList>
            <person name="Kikuchi T."/>
        </authorList>
    </citation>
    <scope>NUCLEOTIDE SEQUENCE</scope>
    <source>
        <strain evidence="2">Ka4C1</strain>
    </source>
</reference>
<accession>A0A1I7RK80</accession>
<keyword evidence="4" id="KW-1185">Reference proteome</keyword>
<keyword evidence="1" id="KW-0472">Membrane</keyword>
<dbReference type="AlphaFoldDB" id="A0A1I7RK80"/>
<dbReference type="WBParaSite" id="BXY_0111300.1">
    <property type="protein sequence ID" value="BXY_0111300.1"/>
    <property type="gene ID" value="BXY_0111300"/>
</dbReference>
<dbReference type="Proteomes" id="UP000095284">
    <property type="component" value="Unplaced"/>
</dbReference>
<feature type="transmembrane region" description="Helical" evidence="1">
    <location>
        <begin position="7"/>
        <end position="28"/>
    </location>
</feature>
<feature type="transmembrane region" description="Helical" evidence="1">
    <location>
        <begin position="34"/>
        <end position="54"/>
    </location>
</feature>
<evidence type="ECO:0000313" key="2">
    <source>
        <dbReference type="EMBL" id="CAD5235206.1"/>
    </source>
</evidence>
<name>A0A1I7RK80_BURXY</name>
<dbReference type="Proteomes" id="UP000659654">
    <property type="component" value="Unassembled WGS sequence"/>
</dbReference>
<proteinExistence type="predicted"/>
<dbReference type="EMBL" id="CAJFCV020000006">
    <property type="protein sequence ID" value="CAG9131437.1"/>
    <property type="molecule type" value="Genomic_DNA"/>
</dbReference>
<dbReference type="EMBL" id="CAJFDI010000006">
    <property type="protein sequence ID" value="CAD5235206.1"/>
    <property type="molecule type" value="Genomic_DNA"/>
</dbReference>
<reference evidence="5" key="1">
    <citation type="submission" date="2016-11" db="UniProtKB">
        <authorList>
            <consortium name="WormBaseParasite"/>
        </authorList>
    </citation>
    <scope>IDENTIFICATION</scope>
</reference>
<evidence type="ECO:0000313" key="5">
    <source>
        <dbReference type="WBParaSite" id="BXY_0111300.1"/>
    </source>
</evidence>
<evidence type="ECO:0000313" key="3">
    <source>
        <dbReference type="Proteomes" id="UP000095284"/>
    </source>
</evidence>
<evidence type="ECO:0000256" key="1">
    <source>
        <dbReference type="SAM" id="Phobius"/>
    </source>
</evidence>
<dbReference type="Proteomes" id="UP000582659">
    <property type="component" value="Unassembled WGS sequence"/>
</dbReference>
<feature type="transmembrane region" description="Helical" evidence="1">
    <location>
        <begin position="116"/>
        <end position="143"/>
    </location>
</feature>
<keyword evidence="1" id="KW-1133">Transmembrane helix</keyword>
<dbReference type="OrthoDB" id="10486185at2759"/>